<keyword evidence="3" id="KW-1185">Reference proteome</keyword>
<dbReference type="RefSeq" id="WP_165449343.1">
    <property type="nucleotide sequence ID" value="NZ_SHKY01000001.1"/>
</dbReference>
<accession>A0A4Q7ZCL8</accession>
<dbReference type="GO" id="GO:0016740">
    <property type="term" value="F:transferase activity"/>
    <property type="evidence" value="ECO:0007669"/>
    <property type="project" value="UniProtKB-KW"/>
</dbReference>
<dbReference type="EMBL" id="SHKY01000001">
    <property type="protein sequence ID" value="RZU48390.1"/>
    <property type="molecule type" value="Genomic_DNA"/>
</dbReference>
<dbReference type="InterPro" id="IPR001173">
    <property type="entry name" value="Glyco_trans_2-like"/>
</dbReference>
<evidence type="ECO:0000313" key="3">
    <source>
        <dbReference type="Proteomes" id="UP000292564"/>
    </source>
</evidence>
<dbReference type="PANTHER" id="PTHR43685:SF3">
    <property type="entry name" value="SLR2126 PROTEIN"/>
    <property type="match status" value="1"/>
</dbReference>
<dbReference type="InterPro" id="IPR029044">
    <property type="entry name" value="Nucleotide-diphossugar_trans"/>
</dbReference>
<dbReference type="PANTHER" id="PTHR43685">
    <property type="entry name" value="GLYCOSYLTRANSFERASE"/>
    <property type="match status" value="1"/>
</dbReference>
<reference evidence="2 3" key="1">
    <citation type="submission" date="2019-02" db="EMBL/GenBank/DDBJ databases">
        <title>Sequencing the genomes of 1000 actinobacteria strains.</title>
        <authorList>
            <person name="Klenk H.-P."/>
        </authorList>
    </citation>
    <scope>NUCLEOTIDE SEQUENCE [LARGE SCALE GENOMIC DNA]</scope>
    <source>
        <strain evidence="2 3">DSM 45162</strain>
    </source>
</reference>
<dbReference type="Pfam" id="PF00535">
    <property type="entry name" value="Glycos_transf_2"/>
    <property type="match status" value="1"/>
</dbReference>
<feature type="domain" description="Glycosyltransferase 2-like" evidence="1">
    <location>
        <begin position="11"/>
        <end position="173"/>
    </location>
</feature>
<protein>
    <submittedName>
        <fullName evidence="2">Glycosyl transferase family 2</fullName>
    </submittedName>
</protein>
<proteinExistence type="predicted"/>
<dbReference type="AlphaFoldDB" id="A0A4Q7ZCL8"/>
<name>A0A4Q7ZCL8_9ACTN</name>
<evidence type="ECO:0000313" key="2">
    <source>
        <dbReference type="EMBL" id="RZU48390.1"/>
    </source>
</evidence>
<evidence type="ECO:0000259" key="1">
    <source>
        <dbReference type="Pfam" id="PF00535"/>
    </source>
</evidence>
<dbReference type="Gene3D" id="3.90.550.10">
    <property type="entry name" value="Spore Coat Polysaccharide Biosynthesis Protein SpsA, Chain A"/>
    <property type="match status" value="1"/>
</dbReference>
<dbReference type="InterPro" id="IPR050834">
    <property type="entry name" value="Glycosyltransf_2"/>
</dbReference>
<organism evidence="2 3">
    <name type="scientific">Krasilnikovia cinnamomea</name>
    <dbReference type="NCBI Taxonomy" id="349313"/>
    <lineage>
        <taxon>Bacteria</taxon>
        <taxon>Bacillati</taxon>
        <taxon>Actinomycetota</taxon>
        <taxon>Actinomycetes</taxon>
        <taxon>Micromonosporales</taxon>
        <taxon>Micromonosporaceae</taxon>
        <taxon>Krasilnikovia</taxon>
    </lineage>
</organism>
<sequence length="325" mass="34883">MENPTFRPAVSIVIPTHSEKRWSMLVRTVASARSQDYPAAEVVVVVDHNPELYRRARRDLPGVTVLENLYAQGVSGNRNTGAFHTNTPLIAFLDDDVVAATDWLRKLVAPFADPAVVGAGGGINPAWETTRPRWMPDEFLWAVGGSYTGMPTATAPIRNVWSASMVVRRETFMAVGGFRTGFGKKGNQARPEDTELCLRMSAHAGGGWMYVPDAVIRHEVPAQASTFSFFLRRCYAEGRGKVQMAGLLDGSESLGAERDYLWSLPKAVVRNLAAASRGRGVAHALRAGSVVAGVAAAGWGGAVETVASRRAARRPAPVAAAEAAQ</sequence>
<dbReference type="Proteomes" id="UP000292564">
    <property type="component" value="Unassembled WGS sequence"/>
</dbReference>
<keyword evidence="2" id="KW-0808">Transferase</keyword>
<dbReference type="SUPFAM" id="SSF53448">
    <property type="entry name" value="Nucleotide-diphospho-sugar transferases"/>
    <property type="match status" value="1"/>
</dbReference>
<comment type="caution">
    <text evidence="2">The sequence shown here is derived from an EMBL/GenBank/DDBJ whole genome shotgun (WGS) entry which is preliminary data.</text>
</comment>
<gene>
    <name evidence="2" type="ORF">EV385_0104</name>
</gene>